<dbReference type="Proteomes" id="UP000625711">
    <property type="component" value="Unassembled WGS sequence"/>
</dbReference>
<proteinExistence type="predicted"/>
<feature type="region of interest" description="Disordered" evidence="1">
    <location>
        <begin position="1"/>
        <end position="81"/>
    </location>
</feature>
<comment type="caution">
    <text evidence="2">The sequence shown here is derived from an EMBL/GenBank/DDBJ whole genome shotgun (WGS) entry which is preliminary data.</text>
</comment>
<gene>
    <name evidence="2" type="ORF">GWI33_005573</name>
</gene>
<protein>
    <submittedName>
        <fullName evidence="2">Uncharacterized protein</fullName>
    </submittedName>
</protein>
<sequence length="162" mass="17871">MSNPSVQEEKPSSQQGAGDQAPISQNGNQENAIGENENAVKSDSVVQDQNAGIENREANENGDLVDKDEDDKAPEEEEKPFSYIAMLDAPRAALEPLDLTLDYLKQIADELGLIKLCWPDLSNLVIMSVECRKWFVQLLDQLLFLTLSWDPGNSAPSLLLIT</sequence>
<feature type="compositionally biased region" description="Polar residues" evidence="1">
    <location>
        <begin position="1"/>
        <end position="31"/>
    </location>
</feature>
<organism evidence="2 3">
    <name type="scientific">Rhynchophorus ferrugineus</name>
    <name type="common">Red palm weevil</name>
    <name type="synonym">Curculio ferrugineus</name>
    <dbReference type="NCBI Taxonomy" id="354439"/>
    <lineage>
        <taxon>Eukaryota</taxon>
        <taxon>Metazoa</taxon>
        <taxon>Ecdysozoa</taxon>
        <taxon>Arthropoda</taxon>
        <taxon>Hexapoda</taxon>
        <taxon>Insecta</taxon>
        <taxon>Pterygota</taxon>
        <taxon>Neoptera</taxon>
        <taxon>Endopterygota</taxon>
        <taxon>Coleoptera</taxon>
        <taxon>Polyphaga</taxon>
        <taxon>Cucujiformia</taxon>
        <taxon>Curculionidae</taxon>
        <taxon>Dryophthorinae</taxon>
        <taxon>Rhynchophorus</taxon>
    </lineage>
</organism>
<reference evidence="2" key="1">
    <citation type="submission" date="2020-08" db="EMBL/GenBank/DDBJ databases">
        <title>Genome sequencing and assembly of the red palm weevil Rhynchophorus ferrugineus.</title>
        <authorList>
            <person name="Dias G.B."/>
            <person name="Bergman C.M."/>
            <person name="Manee M."/>
        </authorList>
    </citation>
    <scope>NUCLEOTIDE SEQUENCE</scope>
    <source>
        <strain evidence="2">AA-2017</strain>
        <tissue evidence="2">Whole larva</tissue>
    </source>
</reference>
<keyword evidence="3" id="KW-1185">Reference proteome</keyword>
<dbReference type="AlphaFoldDB" id="A0A834IJT6"/>
<evidence type="ECO:0000256" key="1">
    <source>
        <dbReference type="SAM" id="MobiDB-lite"/>
    </source>
</evidence>
<evidence type="ECO:0000313" key="2">
    <source>
        <dbReference type="EMBL" id="KAF7280716.1"/>
    </source>
</evidence>
<dbReference type="OrthoDB" id="10262874at2759"/>
<evidence type="ECO:0000313" key="3">
    <source>
        <dbReference type="Proteomes" id="UP000625711"/>
    </source>
</evidence>
<feature type="compositionally biased region" description="Polar residues" evidence="1">
    <location>
        <begin position="39"/>
        <end position="52"/>
    </location>
</feature>
<dbReference type="EMBL" id="JAACXV010000277">
    <property type="protein sequence ID" value="KAF7280716.1"/>
    <property type="molecule type" value="Genomic_DNA"/>
</dbReference>
<accession>A0A834IJT6</accession>
<feature type="compositionally biased region" description="Acidic residues" evidence="1">
    <location>
        <begin position="66"/>
        <end position="78"/>
    </location>
</feature>
<name>A0A834IJT6_RHYFE</name>